<evidence type="ECO:0000259" key="9">
    <source>
        <dbReference type="SMART" id="SM01190"/>
    </source>
</evidence>
<dbReference type="Proteomes" id="UP000031512">
    <property type="component" value="Chromosome 1"/>
</dbReference>
<feature type="transmembrane region" description="Helical" evidence="7">
    <location>
        <begin position="216"/>
        <end position="238"/>
    </location>
</feature>
<evidence type="ECO:0000256" key="8">
    <source>
        <dbReference type="SAM" id="SignalP"/>
    </source>
</evidence>
<dbReference type="PANTHER" id="PTHR22811">
    <property type="entry name" value="TRANSMEMBRANE EMP24 DOMAIN-CONTAINING PROTEIN"/>
    <property type="match status" value="1"/>
</dbReference>
<comment type="subcellular location">
    <subcellularLocation>
        <location evidence="1">Membrane</location>
        <topology evidence="1">Single-pass type I membrane protein</topology>
    </subcellularLocation>
</comment>
<sequence length="248" mass="28212">MLTFKLILLVSVFAGLFGGNLTHAEELEVQLEEEVGPEDALEREEMMEDEEEIPFYSEWHEKMGGFHPKSLLSMNVPPKSTELFYENVKKAPTTIRGTFYTLSKEEYLTVEFSVKSPSGQVLYTTVGSEGIFSVEATMPGIYELALSNTNWVTSVAVTLAVGTDDHSVLQSKHIANTSNRIKSLEENIDSIYSQFRYLWLHNHRQMNATKLAEKHLLMYAIGQFVIIFVCSITSVWYVKRIVSNKRIL</sequence>
<dbReference type="EMBL" id="CP001669">
    <property type="protein sequence ID" value="AFZ80265.1"/>
    <property type="molecule type" value="Genomic_DNA"/>
</dbReference>
<keyword evidence="3 7" id="KW-0812">Transmembrane</keyword>
<dbReference type="VEuPathDB" id="PiroplasmaDB:BEWA_031180"/>
<proteinExistence type="inferred from homology"/>
<reference evidence="10 11" key="1">
    <citation type="journal article" date="2012" name="BMC Genomics">
        <title>Comparative genomic analysis and phylogenetic position of Theileria equi.</title>
        <authorList>
            <person name="Kappmeyer L.S."/>
            <person name="Thiagarajan M."/>
            <person name="Herndon D.R."/>
            <person name="Ramsay J.D."/>
            <person name="Caler E."/>
            <person name="Djikeng A."/>
            <person name="Gillespie J.J."/>
            <person name="Lau A.O."/>
            <person name="Roalson E.H."/>
            <person name="Silva J.C."/>
            <person name="Silva M.G."/>
            <person name="Suarez C.E."/>
            <person name="Ueti M.W."/>
            <person name="Nene V.M."/>
            <person name="Mealey R.H."/>
            <person name="Knowles D.P."/>
            <person name="Brayton K.A."/>
        </authorList>
    </citation>
    <scope>NUCLEOTIDE SEQUENCE [LARGE SCALE GENOMIC DNA]</scope>
    <source>
        <strain evidence="10 11">WA</strain>
    </source>
</reference>
<keyword evidence="6 7" id="KW-0472">Membrane</keyword>
<dbReference type="OrthoDB" id="1929172at2759"/>
<organism evidence="10 11">
    <name type="scientific">Theileria equi strain WA</name>
    <dbReference type="NCBI Taxonomy" id="1537102"/>
    <lineage>
        <taxon>Eukaryota</taxon>
        <taxon>Sar</taxon>
        <taxon>Alveolata</taxon>
        <taxon>Apicomplexa</taxon>
        <taxon>Aconoidasida</taxon>
        <taxon>Piroplasmida</taxon>
        <taxon>Theileriidae</taxon>
        <taxon>Theileria</taxon>
    </lineage>
</organism>
<dbReference type="InterPro" id="IPR009038">
    <property type="entry name" value="GOLD_dom"/>
</dbReference>
<dbReference type="InterPro" id="IPR015720">
    <property type="entry name" value="Emp24-like"/>
</dbReference>
<evidence type="ECO:0000313" key="10">
    <source>
        <dbReference type="EMBL" id="AFZ80265.1"/>
    </source>
</evidence>
<evidence type="ECO:0000256" key="7">
    <source>
        <dbReference type="SAM" id="Phobius"/>
    </source>
</evidence>
<evidence type="ECO:0000256" key="4">
    <source>
        <dbReference type="ARBA" id="ARBA00022729"/>
    </source>
</evidence>
<dbReference type="STRING" id="1537102.L0AXH0"/>
<gene>
    <name evidence="10" type="ORF">BEWA_031180</name>
</gene>
<dbReference type="GO" id="GO:0016020">
    <property type="term" value="C:membrane"/>
    <property type="evidence" value="ECO:0007669"/>
    <property type="project" value="UniProtKB-SubCell"/>
</dbReference>
<dbReference type="SMART" id="SM01190">
    <property type="entry name" value="EMP24_GP25L"/>
    <property type="match status" value="1"/>
</dbReference>
<keyword evidence="4 8" id="KW-0732">Signal</keyword>
<evidence type="ECO:0000256" key="3">
    <source>
        <dbReference type="ARBA" id="ARBA00022692"/>
    </source>
</evidence>
<evidence type="ECO:0000256" key="2">
    <source>
        <dbReference type="ARBA" id="ARBA00007104"/>
    </source>
</evidence>
<feature type="signal peptide" evidence="8">
    <location>
        <begin position="1"/>
        <end position="24"/>
    </location>
</feature>
<dbReference type="eggNOG" id="KOG1692">
    <property type="taxonomic scope" value="Eukaryota"/>
</dbReference>
<dbReference type="RefSeq" id="XP_004829931.1">
    <property type="nucleotide sequence ID" value="XM_004829874.1"/>
</dbReference>
<feature type="chain" id="PRO_5003939314" evidence="8">
    <location>
        <begin position="25"/>
        <end position="248"/>
    </location>
</feature>
<evidence type="ECO:0000256" key="1">
    <source>
        <dbReference type="ARBA" id="ARBA00004479"/>
    </source>
</evidence>
<comment type="similarity">
    <text evidence="2">Belongs to the EMP24/GP25L family.</text>
</comment>
<protein>
    <submittedName>
        <fullName evidence="10">Membrane protein, putative</fullName>
    </submittedName>
</protein>
<keyword evidence="5 7" id="KW-1133">Transmembrane helix</keyword>
<name>L0AXH0_THEEQ</name>
<keyword evidence="11" id="KW-1185">Reference proteome</keyword>
<evidence type="ECO:0000313" key="11">
    <source>
        <dbReference type="Proteomes" id="UP000031512"/>
    </source>
</evidence>
<accession>L0AXH0</accession>
<feature type="domain" description="GOLD" evidence="9">
    <location>
        <begin position="71"/>
        <end position="243"/>
    </location>
</feature>
<dbReference type="KEGG" id="beq:BEWA_031180"/>
<dbReference type="GeneID" id="15803939"/>
<evidence type="ECO:0000256" key="6">
    <source>
        <dbReference type="ARBA" id="ARBA00023136"/>
    </source>
</evidence>
<dbReference type="Pfam" id="PF01105">
    <property type="entry name" value="EMP24_GP25L"/>
    <property type="match status" value="1"/>
</dbReference>
<dbReference type="AlphaFoldDB" id="L0AXH0"/>
<evidence type="ECO:0000256" key="5">
    <source>
        <dbReference type="ARBA" id="ARBA00022989"/>
    </source>
</evidence>